<evidence type="ECO:0000313" key="2">
    <source>
        <dbReference type="Proteomes" id="UP000000985"/>
    </source>
</evidence>
<evidence type="ECO:0000313" key="1">
    <source>
        <dbReference type="EMBL" id="AAX91220.1"/>
    </source>
</evidence>
<dbReference type="EMBL" id="AY954957">
    <property type="protein sequence ID" value="AAX91220.1"/>
    <property type="molecule type" value="Genomic_DNA"/>
</dbReference>
<keyword evidence="2" id="KW-1185">Reference proteome</keyword>
<sequence length="129" mass="14264">MAGRTSDVTQRLNRFADSSFDEKIKLYKPDSLTAVSPRFGKFSKVVFRDVRISLSSSSTCLLNASRVFEYPKISATSLPTKYGSLSTVNVLTGNSSKLNVCNACICLCLLKRLLGHQFSKKNIVHFFSG</sequence>
<reference evidence="1 2" key="1">
    <citation type="journal article" date="2005" name="Proc. Natl. Acad. Sci. U.S.A.">
        <title>The complete genomes and proteomes of 27 Staphylococcus aureus bacteriophages.</title>
        <authorList>
            <person name="Kwan T."/>
            <person name="Liu J."/>
            <person name="Dubow M."/>
            <person name="Gros P."/>
            <person name="Pelletier J."/>
        </authorList>
    </citation>
    <scope>NUCLEOTIDE SEQUENCE</scope>
</reference>
<name>Q4ZCI9_9CAUD</name>
<protein>
    <submittedName>
        <fullName evidence="1">ORF030</fullName>
    </submittedName>
</protein>
<organism evidence="1 2">
    <name type="scientific">Staphylococcus phage 47</name>
    <dbReference type="NCBI Taxonomy" id="2936812"/>
    <lineage>
        <taxon>Viruses</taxon>
        <taxon>Duplodnaviria</taxon>
        <taxon>Heunggongvirae</taxon>
        <taxon>Uroviricota</taxon>
        <taxon>Caudoviricetes</taxon>
        <taxon>Triavirus</taxon>
        <taxon>Triavirus tv47</taxon>
    </lineage>
</organism>
<accession>Q4ZCI9</accession>
<proteinExistence type="predicted"/>
<dbReference type="Proteomes" id="UP000000985">
    <property type="component" value="Segment"/>
</dbReference>